<dbReference type="STRING" id="909613.UO65_6031"/>
<accession>W7IPM0</accession>
<dbReference type="Gene3D" id="3.40.50.300">
    <property type="entry name" value="P-loop containing nucleotide triphosphate hydrolases"/>
    <property type="match status" value="1"/>
</dbReference>
<feature type="transmembrane region" description="Helical" evidence="1">
    <location>
        <begin position="520"/>
        <end position="546"/>
    </location>
</feature>
<evidence type="ECO:0000313" key="2">
    <source>
        <dbReference type="EMBL" id="EWC58677.1"/>
    </source>
</evidence>
<sequence length="641" mass="68706">MIVAGLLVVGFREDAATITWVLAVVVSAGGVVKFLVPLLEDRNSSTSTDAQVDDAAAALANKVRQQWDKELRARALVEDKRLPVRYRPLHGGPETERTCDELVTAYVDNPRRMVVTGVSGAGKTGLLILLAVAVLRRQSAKPVPVILSVAGWHPRQNFQEWLVNAVLGEYPFLANEKRYGPTAVLELLRRGRLLPLLDNLDQMGAEPDTSALRTIERDLDSGRPLVLACQSGYFAAANAAGTIPEPDVVELLPFRPDEVVDHLRSRIPQVAVDRWEPVLEGLRENAQLGAALETPFMLTLAQDVYSERDSEPADLLELADADAMRAALLRDFPRRALDERPGSPTDHEPATRAPGWDLDRQVDWLTFLAREYGEIAWWELCSKVPGWVVVARGVLVGGGVSAVLGLLLLGLFGRPVLGLVVGFALGAAGGALLARVPAEPPRRFAPRRLRGVEVARDLVFAVVGAVAGAVAVGLVFGGLPGAVTGLLFGVLFGLVRRFTEPTDPAGIITPTSSLHDDRRAVLIATGSGAALGAVVGAVLGGFVGVADRGLVVPVTNPFLVGALGAAVGLVLGAGGIGLATYSTSACGRYDTARIWLALTRRTPLRLMRFLDHAHQRTVLRLVGPTYQFRHELLRKQLARPG</sequence>
<dbReference type="eggNOG" id="COG5635">
    <property type="taxonomic scope" value="Bacteria"/>
</dbReference>
<gene>
    <name evidence="2" type="ORF">UO65_6031</name>
</gene>
<keyword evidence="3" id="KW-1185">Reference proteome</keyword>
<feature type="transmembrane region" description="Helical" evidence="1">
    <location>
        <begin position="458"/>
        <end position="476"/>
    </location>
</feature>
<feature type="transmembrane region" description="Helical" evidence="1">
    <location>
        <begin position="558"/>
        <end position="581"/>
    </location>
</feature>
<comment type="caution">
    <text evidence="2">The sequence shown here is derived from an EMBL/GenBank/DDBJ whole genome shotgun (WGS) entry which is preliminary data.</text>
</comment>
<keyword evidence="1" id="KW-1133">Transmembrane helix</keyword>
<keyword evidence="1" id="KW-0472">Membrane</keyword>
<evidence type="ECO:0000256" key="1">
    <source>
        <dbReference type="SAM" id="Phobius"/>
    </source>
</evidence>
<reference evidence="2 3" key="1">
    <citation type="journal article" date="2014" name="Genome Announc.">
        <title>Draft Genome Sequence of the Antitrypanosomally Active Sponge-Associated Bacterium Actinokineospora sp. Strain EG49.</title>
        <authorList>
            <person name="Harjes J."/>
            <person name="Ryu T."/>
            <person name="Abdelmohsen U.R."/>
            <person name="Moitinho-Silva L."/>
            <person name="Horn H."/>
            <person name="Ravasi T."/>
            <person name="Hentschel U."/>
        </authorList>
    </citation>
    <scope>NUCLEOTIDE SEQUENCE [LARGE SCALE GENOMIC DNA]</scope>
    <source>
        <strain evidence="2 3">EG49</strain>
    </source>
</reference>
<evidence type="ECO:0008006" key="4">
    <source>
        <dbReference type="Google" id="ProtNLM"/>
    </source>
</evidence>
<dbReference type="SUPFAM" id="SSF52540">
    <property type="entry name" value="P-loop containing nucleoside triphosphate hydrolases"/>
    <property type="match status" value="1"/>
</dbReference>
<evidence type="ECO:0000313" key="3">
    <source>
        <dbReference type="Proteomes" id="UP000019277"/>
    </source>
</evidence>
<organism evidence="2 3">
    <name type="scientific">Actinokineospora spheciospongiae</name>
    <dbReference type="NCBI Taxonomy" id="909613"/>
    <lineage>
        <taxon>Bacteria</taxon>
        <taxon>Bacillati</taxon>
        <taxon>Actinomycetota</taxon>
        <taxon>Actinomycetes</taxon>
        <taxon>Pseudonocardiales</taxon>
        <taxon>Pseudonocardiaceae</taxon>
        <taxon>Actinokineospora</taxon>
    </lineage>
</organism>
<dbReference type="PATRIC" id="fig|909613.9.peg.6032"/>
<proteinExistence type="predicted"/>
<dbReference type="Proteomes" id="UP000019277">
    <property type="component" value="Unassembled WGS sequence"/>
</dbReference>
<dbReference type="InterPro" id="IPR027417">
    <property type="entry name" value="P-loop_NTPase"/>
</dbReference>
<name>W7IPM0_9PSEU</name>
<feature type="transmembrane region" description="Helical" evidence="1">
    <location>
        <begin position="389"/>
        <end position="410"/>
    </location>
</feature>
<feature type="transmembrane region" description="Helical" evidence="1">
    <location>
        <begin position="15"/>
        <end position="36"/>
    </location>
</feature>
<dbReference type="EMBL" id="AYXG01000231">
    <property type="protein sequence ID" value="EWC58677.1"/>
    <property type="molecule type" value="Genomic_DNA"/>
</dbReference>
<keyword evidence="1" id="KW-0812">Transmembrane</keyword>
<feature type="transmembrane region" description="Helical" evidence="1">
    <location>
        <begin position="416"/>
        <end position="437"/>
    </location>
</feature>
<protein>
    <recommendedName>
        <fullName evidence="4">NACHT domain-containing protein</fullName>
    </recommendedName>
</protein>
<dbReference type="AlphaFoldDB" id="W7IPM0"/>